<evidence type="ECO:0000313" key="13">
    <source>
        <dbReference type="EMBL" id="NDY43221.1"/>
    </source>
</evidence>
<dbReference type="InterPro" id="IPR002545">
    <property type="entry name" value="CheW-lke_dom"/>
</dbReference>
<dbReference type="Pfam" id="PF02518">
    <property type="entry name" value="HATPase_c"/>
    <property type="match status" value="1"/>
</dbReference>
<keyword evidence="5 13" id="KW-0418">Kinase</keyword>
<evidence type="ECO:0000259" key="11">
    <source>
        <dbReference type="PROSITE" id="PS50851"/>
    </source>
</evidence>
<dbReference type="Gene3D" id="2.30.30.40">
    <property type="entry name" value="SH3 Domains"/>
    <property type="match status" value="1"/>
</dbReference>
<dbReference type="AlphaFoldDB" id="A0A6N9TPL5"/>
<name>A0A6N9TPL5_DISTH</name>
<feature type="domain" description="Response regulatory" evidence="10">
    <location>
        <begin position="775"/>
        <end position="891"/>
    </location>
</feature>
<dbReference type="PROSITE" id="PS50851">
    <property type="entry name" value="CHEW"/>
    <property type="match status" value="1"/>
</dbReference>
<feature type="region of interest" description="Disordered" evidence="8">
    <location>
        <begin position="291"/>
        <end position="320"/>
    </location>
</feature>
<dbReference type="PROSITE" id="PS50894">
    <property type="entry name" value="HPT"/>
    <property type="match status" value="2"/>
</dbReference>
<organism evidence="13 14">
    <name type="scientific">Dissulfurirhabdus thermomarina</name>
    <dbReference type="NCBI Taxonomy" id="1765737"/>
    <lineage>
        <taxon>Bacteria</taxon>
        <taxon>Deltaproteobacteria</taxon>
        <taxon>Dissulfurirhabdaceae</taxon>
        <taxon>Dissulfurirhabdus</taxon>
    </lineage>
</organism>
<evidence type="ECO:0000256" key="7">
    <source>
        <dbReference type="PROSITE-ProRule" id="PRU00169"/>
    </source>
</evidence>
<gene>
    <name evidence="13" type="ORF">G3N55_10255</name>
</gene>
<keyword evidence="14" id="KW-1185">Reference proteome</keyword>
<dbReference type="RefSeq" id="WP_163299333.1">
    <property type="nucleotide sequence ID" value="NZ_JAAGRR010000134.1"/>
</dbReference>
<dbReference type="SMART" id="SM00073">
    <property type="entry name" value="HPT"/>
    <property type="match status" value="2"/>
</dbReference>
<dbReference type="SUPFAM" id="SSF52172">
    <property type="entry name" value="CheY-like"/>
    <property type="match status" value="1"/>
</dbReference>
<dbReference type="Pfam" id="PF01627">
    <property type="entry name" value="Hpt"/>
    <property type="match status" value="2"/>
</dbReference>
<reference evidence="13 14" key="1">
    <citation type="submission" date="2020-02" db="EMBL/GenBank/DDBJ databases">
        <title>Comparative genomics of sulfur disproportionating microorganisms.</title>
        <authorList>
            <person name="Ward L.M."/>
            <person name="Bertran E."/>
            <person name="Johnston D.T."/>
        </authorList>
    </citation>
    <scope>NUCLEOTIDE SEQUENCE [LARGE SCALE GENOMIC DNA]</scope>
    <source>
        <strain evidence="13 14">DSM 100025</strain>
    </source>
</reference>
<feature type="modified residue" description="4-aspartylphosphate" evidence="7">
    <location>
        <position position="824"/>
    </location>
</feature>
<evidence type="ECO:0000256" key="6">
    <source>
        <dbReference type="PROSITE-ProRule" id="PRU00110"/>
    </source>
</evidence>
<comment type="catalytic activity">
    <reaction evidence="1">
        <text>ATP + protein L-histidine = ADP + protein N-phospho-L-histidine.</text>
        <dbReference type="EC" id="2.7.13.3"/>
    </reaction>
</comment>
<dbReference type="EMBL" id="JAAGRR010000134">
    <property type="protein sequence ID" value="NDY43221.1"/>
    <property type="molecule type" value="Genomic_DNA"/>
</dbReference>
<feature type="domain" description="HPt" evidence="12">
    <location>
        <begin position="5"/>
        <end position="112"/>
    </location>
</feature>
<dbReference type="InterPro" id="IPR008207">
    <property type="entry name" value="Sig_transdc_His_kin_Hpt_dom"/>
</dbReference>
<dbReference type="InterPro" id="IPR011006">
    <property type="entry name" value="CheY-like_superfamily"/>
</dbReference>
<dbReference type="FunFam" id="3.30.565.10:FF:000016">
    <property type="entry name" value="Chemotaxis protein CheA, putative"/>
    <property type="match status" value="1"/>
</dbReference>
<dbReference type="InterPro" id="IPR005467">
    <property type="entry name" value="His_kinase_dom"/>
</dbReference>
<dbReference type="CDD" id="cd00088">
    <property type="entry name" value="HPT"/>
    <property type="match status" value="2"/>
</dbReference>
<dbReference type="Gene3D" id="3.40.50.2300">
    <property type="match status" value="1"/>
</dbReference>
<evidence type="ECO:0000256" key="2">
    <source>
        <dbReference type="ARBA" id="ARBA00012438"/>
    </source>
</evidence>
<dbReference type="SUPFAM" id="SSF47226">
    <property type="entry name" value="Histidine-containing phosphotransfer domain, HPT domain"/>
    <property type="match status" value="2"/>
</dbReference>
<feature type="modified residue" description="Phosphohistidine" evidence="6">
    <location>
        <position position="52"/>
    </location>
</feature>
<comment type="caution">
    <text evidence="13">The sequence shown here is derived from an EMBL/GenBank/DDBJ whole genome shotgun (WGS) entry which is preliminary data.</text>
</comment>
<feature type="domain" description="CheW-like" evidence="11">
    <location>
        <begin position="619"/>
        <end position="752"/>
    </location>
</feature>
<evidence type="ECO:0000256" key="1">
    <source>
        <dbReference type="ARBA" id="ARBA00000085"/>
    </source>
</evidence>
<dbReference type="Gene3D" id="1.20.120.160">
    <property type="entry name" value="HPT domain"/>
    <property type="match status" value="2"/>
</dbReference>
<evidence type="ECO:0000256" key="8">
    <source>
        <dbReference type="SAM" id="MobiDB-lite"/>
    </source>
</evidence>
<dbReference type="InterPro" id="IPR001789">
    <property type="entry name" value="Sig_transdc_resp-reg_receiver"/>
</dbReference>
<dbReference type="GO" id="GO:0000160">
    <property type="term" value="P:phosphorelay signal transduction system"/>
    <property type="evidence" value="ECO:0007669"/>
    <property type="project" value="InterPro"/>
</dbReference>
<dbReference type="InterPro" id="IPR036890">
    <property type="entry name" value="HATPase_C_sf"/>
</dbReference>
<evidence type="ECO:0000259" key="9">
    <source>
        <dbReference type="PROSITE" id="PS50109"/>
    </source>
</evidence>
<dbReference type="Pfam" id="PF01584">
    <property type="entry name" value="CheW"/>
    <property type="match status" value="1"/>
</dbReference>
<dbReference type="Pfam" id="PF00072">
    <property type="entry name" value="Response_reg"/>
    <property type="match status" value="1"/>
</dbReference>
<dbReference type="Proteomes" id="UP000469346">
    <property type="component" value="Unassembled WGS sequence"/>
</dbReference>
<dbReference type="PROSITE" id="PS50110">
    <property type="entry name" value="RESPONSE_REGULATORY"/>
    <property type="match status" value="1"/>
</dbReference>
<evidence type="ECO:0000256" key="5">
    <source>
        <dbReference type="ARBA" id="ARBA00022777"/>
    </source>
</evidence>
<dbReference type="SUPFAM" id="SSF55874">
    <property type="entry name" value="ATPase domain of HSP90 chaperone/DNA topoisomerase II/histidine kinase"/>
    <property type="match status" value="1"/>
</dbReference>
<dbReference type="GO" id="GO:0004673">
    <property type="term" value="F:protein histidine kinase activity"/>
    <property type="evidence" value="ECO:0007669"/>
    <property type="project" value="UniProtKB-EC"/>
</dbReference>
<dbReference type="InterPro" id="IPR004358">
    <property type="entry name" value="Sig_transdc_His_kin-like_C"/>
</dbReference>
<feature type="domain" description="Histidine kinase" evidence="9">
    <location>
        <begin position="355"/>
        <end position="617"/>
    </location>
</feature>
<evidence type="ECO:0000259" key="10">
    <source>
        <dbReference type="PROSITE" id="PS50110"/>
    </source>
</evidence>
<evidence type="ECO:0000256" key="3">
    <source>
        <dbReference type="ARBA" id="ARBA00022553"/>
    </source>
</evidence>
<dbReference type="GO" id="GO:0006935">
    <property type="term" value="P:chemotaxis"/>
    <property type="evidence" value="ECO:0007669"/>
    <property type="project" value="InterPro"/>
</dbReference>
<dbReference type="InterPro" id="IPR036641">
    <property type="entry name" value="HPT_dom_sf"/>
</dbReference>
<evidence type="ECO:0000313" key="14">
    <source>
        <dbReference type="Proteomes" id="UP000469346"/>
    </source>
</evidence>
<protein>
    <recommendedName>
        <fullName evidence="2">histidine kinase</fullName>
        <ecNumber evidence="2">2.7.13.3</ecNumber>
    </recommendedName>
</protein>
<dbReference type="SUPFAM" id="SSF50341">
    <property type="entry name" value="CheW-like"/>
    <property type="match status" value="1"/>
</dbReference>
<dbReference type="InterPro" id="IPR003594">
    <property type="entry name" value="HATPase_dom"/>
</dbReference>
<proteinExistence type="predicted"/>
<evidence type="ECO:0000259" key="12">
    <source>
        <dbReference type="PROSITE" id="PS50894"/>
    </source>
</evidence>
<dbReference type="PROSITE" id="PS50109">
    <property type="entry name" value="HIS_KIN"/>
    <property type="match status" value="1"/>
</dbReference>
<feature type="modified residue" description="Phosphohistidine" evidence="6">
    <location>
        <position position="203"/>
    </location>
</feature>
<dbReference type="Gene3D" id="3.30.565.10">
    <property type="entry name" value="Histidine kinase-like ATPase, C-terminal domain"/>
    <property type="match status" value="1"/>
</dbReference>
<keyword evidence="4" id="KW-0808">Transferase</keyword>
<accession>A0A6N9TPL5</accession>
<dbReference type="InterPro" id="IPR051315">
    <property type="entry name" value="Bact_Chemotaxis_CheA"/>
</dbReference>
<keyword evidence="3 7" id="KW-0597">Phosphoprotein</keyword>
<dbReference type="SMART" id="SM00448">
    <property type="entry name" value="REC"/>
    <property type="match status" value="1"/>
</dbReference>
<sequence>MSGGTEYGDLSMLELFRQEAGTHCGALGDGLLELERRPGDREVLEGLMRAAHSVKGAARIVGLDAVVAVAHALEDVFSAVLRGEVTLGGDEVDVLLRGVDFLSGVAALSEADLSALGEAKGREAAALSEAVRALLSPGDAEPAAEPDSSVPPGALGEYGDLSMLELFRQDAATHCGALGDGLLELERRPGDREVLEGLMRAAHSVKGAARIVGLDAVVAVAHALEDVFSAVLRGEVTLGGDEVDVLLRGVDLLARLTKCPEDEMAAWIRDRAGEMSDTAAAIRALAGREAAGDSKGGAGTAAAPNPPPAGAAAGSPPRDTAVRVSAEGLNRLMGLAGENLVTSRWIPDLGRRLLSAKKEQDRAFRSLGDLLEALAAGERGERAVEAAARIRHLVDGARERLGEFQEEINLRTGQVATLSNALYREILSARMRPFAEGIRPFPRLVRDLARQLGKAVRLETAGLDTPVDREIMEKLEAPLNHLVRNALDHGLEAPDRREAAGKPREGVIRLEARHKAGMLNIVVADDGAGIDYDALRREVVRKKLVSKSMAADLSESELLDFLFLPGFTTRGTVSELSGRGVGLDVVRSAVQEVRGVVRASSVPGEGTRFELQLPITLSVVRVLLAEVDGETYAFPLFAVDHVVEMTPEDIAEIEGRQYLTWKEERIGIVSARQLFGLSEGTPGETLYALILSDRQSRYGLLVDRLAGAQELVVRALDPRLGKVQDIAAAATLEDGSPTLIVDVEDMVRSMDALVSRSRVRGISWRSPRDRTSAKRILVVDDSITVREVERKMLTARGYRVDVGVDGMDGWNAVRTGAYDLVITDVDMPRMDGVELVRHIRSDPRLARLPVVIVSYKDREDDRRRGLEAGADYYLTKGSFHDETFVRAVEELIGGPVEG</sequence>
<dbReference type="EC" id="2.7.13.3" evidence="2"/>
<dbReference type="SMART" id="SM00387">
    <property type="entry name" value="HATPase_c"/>
    <property type="match status" value="1"/>
</dbReference>
<dbReference type="PANTHER" id="PTHR43395">
    <property type="entry name" value="SENSOR HISTIDINE KINASE CHEA"/>
    <property type="match status" value="1"/>
</dbReference>
<dbReference type="PANTHER" id="PTHR43395:SF1">
    <property type="entry name" value="CHEMOTAXIS PROTEIN CHEA"/>
    <property type="match status" value="1"/>
</dbReference>
<feature type="domain" description="HPt" evidence="12">
    <location>
        <begin position="156"/>
        <end position="260"/>
    </location>
</feature>
<dbReference type="SMART" id="SM00260">
    <property type="entry name" value="CheW"/>
    <property type="match status" value="1"/>
</dbReference>
<dbReference type="PRINTS" id="PR00344">
    <property type="entry name" value="BCTRLSENSOR"/>
</dbReference>
<dbReference type="InterPro" id="IPR036061">
    <property type="entry name" value="CheW-like_dom_sf"/>
</dbReference>
<evidence type="ECO:0000256" key="4">
    <source>
        <dbReference type="ARBA" id="ARBA00022679"/>
    </source>
</evidence>